<gene>
    <name evidence="1" type="ORF">MMF98_04295</name>
</gene>
<comment type="caution">
    <text evidence="1">The sequence shown here is derived from an EMBL/GenBank/DDBJ whole genome shotgun (WGS) entry which is preliminary data.</text>
</comment>
<name>A0A9X2AM74_9BURK</name>
<dbReference type="SUPFAM" id="SSF51556">
    <property type="entry name" value="Metallo-dependent hydrolases"/>
    <property type="match status" value="1"/>
</dbReference>
<dbReference type="PANTHER" id="PTHR10443">
    <property type="entry name" value="MICROSOMAL DIPEPTIDASE"/>
    <property type="match status" value="1"/>
</dbReference>
<evidence type="ECO:0000313" key="2">
    <source>
        <dbReference type="Proteomes" id="UP001139447"/>
    </source>
</evidence>
<dbReference type="PROSITE" id="PS51365">
    <property type="entry name" value="RENAL_DIPEPTIDASE_2"/>
    <property type="match status" value="1"/>
</dbReference>
<dbReference type="GO" id="GO:0006508">
    <property type="term" value="P:proteolysis"/>
    <property type="evidence" value="ECO:0007669"/>
    <property type="project" value="InterPro"/>
</dbReference>
<dbReference type="RefSeq" id="WP_243304667.1">
    <property type="nucleotide sequence ID" value="NZ_JALGBI010000001.1"/>
</dbReference>
<dbReference type="AlphaFoldDB" id="A0A9X2AM74"/>
<dbReference type="GO" id="GO:0070573">
    <property type="term" value="F:metallodipeptidase activity"/>
    <property type="evidence" value="ECO:0007669"/>
    <property type="project" value="InterPro"/>
</dbReference>
<dbReference type="Pfam" id="PF01244">
    <property type="entry name" value="Peptidase_M19"/>
    <property type="match status" value="1"/>
</dbReference>
<dbReference type="Proteomes" id="UP001139447">
    <property type="component" value="Unassembled WGS sequence"/>
</dbReference>
<reference evidence="1" key="1">
    <citation type="submission" date="2022-03" db="EMBL/GenBank/DDBJ databases">
        <authorList>
            <person name="Woo C.Y."/>
        </authorList>
    </citation>
    <scope>NUCLEOTIDE SEQUENCE</scope>
    <source>
        <strain evidence="1">CYS-02</strain>
    </source>
</reference>
<dbReference type="InterPro" id="IPR032466">
    <property type="entry name" value="Metal_Hydrolase"/>
</dbReference>
<dbReference type="CDD" id="cd01301">
    <property type="entry name" value="rDP_like"/>
    <property type="match status" value="1"/>
</dbReference>
<protein>
    <submittedName>
        <fullName evidence="1">Dipeptidase</fullName>
    </submittedName>
</protein>
<dbReference type="PANTHER" id="PTHR10443:SF12">
    <property type="entry name" value="DIPEPTIDASE"/>
    <property type="match status" value="1"/>
</dbReference>
<accession>A0A9X2AM74</accession>
<organism evidence="1 2">
    <name type="scientific">Variovorax terrae</name>
    <dbReference type="NCBI Taxonomy" id="2923278"/>
    <lineage>
        <taxon>Bacteria</taxon>
        <taxon>Pseudomonadati</taxon>
        <taxon>Pseudomonadota</taxon>
        <taxon>Betaproteobacteria</taxon>
        <taxon>Burkholderiales</taxon>
        <taxon>Comamonadaceae</taxon>
        <taxon>Variovorax</taxon>
    </lineage>
</organism>
<dbReference type="InterPro" id="IPR008257">
    <property type="entry name" value="Pept_M19"/>
</dbReference>
<sequence length="387" mass="41561">MRKLLIAVPALLVLGLAVFFSVPTVVDRRMNGVALQPPYHASQRARALHERLFIADLHDDTLLWSRDLLTRADYGHVDLPRLQEGRVGLQVFSTVTKTPRGLNFDRNAADTDNITLLAIAERWPPRTWDSLLERALYQSEKLHRVAEASGGRLRIVRTQADLAAVLNDPAAPAGRLAALLSTEGLHPLEGKLENVDRLYDAGFRLAGLTHFFDNEIGGSAHGLDKGGLTPLGRQVVRRMEERRMLVDLAHASPRVIDDVLAMAQRPVVVSHSGVQATCPGPRNLSDAHIKAIAANGGLIGIGYFDGAVCGLDAAAIVKAIRHVATVAGVAHVALGSDFDGATHTAFDTTGLVLITEGLLQAGFSEAEVADIMGGNVRRFLLAQLPAG</sequence>
<evidence type="ECO:0000313" key="1">
    <source>
        <dbReference type="EMBL" id="MCJ0762425.1"/>
    </source>
</evidence>
<proteinExistence type="predicted"/>
<dbReference type="EMBL" id="JALGBI010000001">
    <property type="protein sequence ID" value="MCJ0762425.1"/>
    <property type="molecule type" value="Genomic_DNA"/>
</dbReference>
<keyword evidence="2" id="KW-1185">Reference proteome</keyword>
<dbReference type="Gene3D" id="3.20.20.140">
    <property type="entry name" value="Metal-dependent hydrolases"/>
    <property type="match status" value="1"/>
</dbReference>